<comment type="subcellular location">
    <subcellularLocation>
        <location evidence="6">Cytoplasm</location>
    </subcellularLocation>
</comment>
<dbReference type="EC" id="3.1.11.6" evidence="6"/>
<dbReference type="Gene3D" id="1.10.287.1040">
    <property type="entry name" value="Exonuclease VII, small subunit"/>
    <property type="match status" value="1"/>
</dbReference>
<organism evidence="7 8">
    <name type="scientific">Cryptobacterium curtum (strain ATCC 700683 / DSM 15641 / CCUG 43107 / 12-3)</name>
    <dbReference type="NCBI Taxonomy" id="469378"/>
    <lineage>
        <taxon>Bacteria</taxon>
        <taxon>Bacillati</taxon>
        <taxon>Actinomycetota</taxon>
        <taxon>Coriobacteriia</taxon>
        <taxon>Eggerthellales</taxon>
        <taxon>Eggerthellaceae</taxon>
        <taxon>Cryptobacterium</taxon>
    </lineage>
</organism>
<protein>
    <recommendedName>
        <fullName evidence="6">Exodeoxyribonuclease 7 small subunit</fullName>
        <ecNumber evidence="6">3.1.11.6</ecNumber>
    </recommendedName>
    <alternativeName>
        <fullName evidence="6">Exodeoxyribonuclease VII small subunit</fullName>
        <shortName evidence="6">Exonuclease VII small subunit</shortName>
    </alternativeName>
</protein>
<dbReference type="GO" id="GO:0006308">
    <property type="term" value="P:DNA catabolic process"/>
    <property type="evidence" value="ECO:0007669"/>
    <property type="project" value="UniProtKB-UniRule"/>
</dbReference>
<evidence type="ECO:0000256" key="2">
    <source>
        <dbReference type="ARBA" id="ARBA00022490"/>
    </source>
</evidence>
<name>C7MN52_CRYCD</name>
<reference evidence="7 8" key="1">
    <citation type="journal article" date="2009" name="Stand. Genomic Sci.">
        <title>Complete genome sequence of Cryptobacterium curtum type strain (12-3).</title>
        <authorList>
            <person name="Mavrommatis K."/>
            <person name="Pukall R."/>
            <person name="Rohde C."/>
            <person name="Chen F."/>
            <person name="Sims D."/>
            <person name="Brettin T."/>
            <person name="Kuske C."/>
            <person name="Detter J.C."/>
            <person name="Han C."/>
            <person name="Lapidus A."/>
            <person name="Copeland A."/>
            <person name="Glavina Del Rio T."/>
            <person name="Nolan M."/>
            <person name="Lucas S."/>
            <person name="Tice H."/>
            <person name="Cheng J.F."/>
            <person name="Bruce D."/>
            <person name="Goodwin L."/>
            <person name="Pitluck S."/>
            <person name="Ovchinnikova G."/>
            <person name="Pati A."/>
            <person name="Ivanova N."/>
            <person name="Chen A."/>
            <person name="Palaniappan K."/>
            <person name="Chain P."/>
            <person name="D'haeseleer P."/>
            <person name="Goker M."/>
            <person name="Bristow J."/>
            <person name="Eisen J.A."/>
            <person name="Markowitz V."/>
            <person name="Hugenholtz P."/>
            <person name="Rohde M."/>
            <person name="Klenk H.P."/>
            <person name="Kyrpides N.C."/>
        </authorList>
    </citation>
    <scope>NUCLEOTIDE SEQUENCE [LARGE SCALE GENOMIC DNA]</scope>
    <source>
        <strain evidence="8">ATCC 700683 / DSM 15641 / 12-3</strain>
    </source>
</reference>
<dbReference type="HAMAP" id="MF_00337">
    <property type="entry name" value="Exonuc_7_S"/>
    <property type="match status" value="1"/>
</dbReference>
<keyword evidence="5 6" id="KW-0269">Exonuclease</keyword>
<comment type="subunit">
    <text evidence="6">Heterooligomer composed of large and small subunits.</text>
</comment>
<sequence length="86" mass="9636">MTEENRTPVDDLTFRQGMDELDAIVAQLEGNTLELEDSLAAYERGVALLRNLRGRLDTAQQKVEVLMGQMEQSATDEEIDTSLHKA</sequence>
<keyword evidence="2 6" id="KW-0963">Cytoplasm</keyword>
<accession>C7MN52</accession>
<dbReference type="Pfam" id="PF02609">
    <property type="entry name" value="Exonuc_VII_S"/>
    <property type="match status" value="1"/>
</dbReference>
<dbReference type="HOGENOM" id="CLU_145918_3_3_11"/>
<dbReference type="GO" id="GO:0008855">
    <property type="term" value="F:exodeoxyribonuclease VII activity"/>
    <property type="evidence" value="ECO:0007669"/>
    <property type="project" value="UniProtKB-UniRule"/>
</dbReference>
<evidence type="ECO:0000313" key="8">
    <source>
        <dbReference type="Proteomes" id="UP000000954"/>
    </source>
</evidence>
<dbReference type="OrthoDB" id="3174734at2"/>
<evidence type="ECO:0000256" key="5">
    <source>
        <dbReference type="ARBA" id="ARBA00022839"/>
    </source>
</evidence>
<dbReference type="PANTHER" id="PTHR34137">
    <property type="entry name" value="EXODEOXYRIBONUCLEASE 7 SMALL SUBUNIT"/>
    <property type="match status" value="1"/>
</dbReference>
<evidence type="ECO:0000256" key="4">
    <source>
        <dbReference type="ARBA" id="ARBA00022801"/>
    </source>
</evidence>
<evidence type="ECO:0000313" key="7">
    <source>
        <dbReference type="EMBL" id="ACU94342.1"/>
    </source>
</evidence>
<keyword evidence="3 6" id="KW-0540">Nuclease</keyword>
<dbReference type="SUPFAM" id="SSF116842">
    <property type="entry name" value="XseB-like"/>
    <property type="match status" value="1"/>
</dbReference>
<evidence type="ECO:0000256" key="6">
    <source>
        <dbReference type="HAMAP-Rule" id="MF_00337"/>
    </source>
</evidence>
<dbReference type="PIRSF" id="PIRSF006488">
    <property type="entry name" value="Exonuc_VII_S"/>
    <property type="match status" value="1"/>
</dbReference>
<evidence type="ECO:0000256" key="3">
    <source>
        <dbReference type="ARBA" id="ARBA00022722"/>
    </source>
</evidence>
<evidence type="ECO:0000256" key="1">
    <source>
        <dbReference type="ARBA" id="ARBA00009998"/>
    </source>
</evidence>
<keyword evidence="8" id="KW-1185">Reference proteome</keyword>
<comment type="function">
    <text evidence="6">Bidirectionally degrades single-stranded DNA into large acid-insoluble oligonucleotides, which are then degraded further into small acid-soluble oligonucleotides.</text>
</comment>
<dbReference type="EMBL" id="CP001682">
    <property type="protein sequence ID" value="ACU94342.1"/>
    <property type="molecule type" value="Genomic_DNA"/>
</dbReference>
<dbReference type="AlphaFoldDB" id="C7MN52"/>
<dbReference type="STRING" id="469378.Ccur_06260"/>
<comment type="catalytic activity">
    <reaction evidence="6">
        <text>Exonucleolytic cleavage in either 5'- to 3'- or 3'- to 5'-direction to yield nucleoside 5'-phosphates.</text>
        <dbReference type="EC" id="3.1.11.6"/>
    </reaction>
</comment>
<gene>
    <name evidence="6" type="primary">xseB</name>
    <name evidence="7" type="ordered locus">Ccur_06260</name>
</gene>
<dbReference type="InterPro" id="IPR037004">
    <property type="entry name" value="Exonuc_VII_ssu_sf"/>
</dbReference>
<dbReference type="InterPro" id="IPR003761">
    <property type="entry name" value="Exonuc_VII_S"/>
</dbReference>
<keyword evidence="4 6" id="KW-0378">Hydrolase</keyword>
<dbReference type="eggNOG" id="COG1722">
    <property type="taxonomic scope" value="Bacteria"/>
</dbReference>
<dbReference type="GO" id="GO:0005829">
    <property type="term" value="C:cytosol"/>
    <property type="evidence" value="ECO:0007669"/>
    <property type="project" value="TreeGrafter"/>
</dbReference>
<dbReference type="PANTHER" id="PTHR34137:SF1">
    <property type="entry name" value="EXODEOXYRIBONUCLEASE 7 SMALL SUBUNIT"/>
    <property type="match status" value="1"/>
</dbReference>
<dbReference type="KEGG" id="ccu:Ccur_06260"/>
<dbReference type="GO" id="GO:0009318">
    <property type="term" value="C:exodeoxyribonuclease VII complex"/>
    <property type="evidence" value="ECO:0007669"/>
    <property type="project" value="UniProtKB-UniRule"/>
</dbReference>
<dbReference type="NCBIfam" id="TIGR01280">
    <property type="entry name" value="xseB"/>
    <property type="match status" value="1"/>
</dbReference>
<proteinExistence type="inferred from homology"/>
<comment type="similarity">
    <text evidence="1 6">Belongs to the XseB family.</text>
</comment>
<dbReference type="Proteomes" id="UP000000954">
    <property type="component" value="Chromosome"/>
</dbReference>
<dbReference type="RefSeq" id="WP_012803030.1">
    <property type="nucleotide sequence ID" value="NC_013170.1"/>
</dbReference>